<comment type="caution">
    <text evidence="1">The sequence shown here is derived from an EMBL/GenBank/DDBJ whole genome shotgun (WGS) entry which is preliminary data.</text>
</comment>
<name>A0A9W6KSG8_9ACTN</name>
<organism evidence="1 2">
    <name type="scientific">Dactylosporangium matsuzakiense</name>
    <dbReference type="NCBI Taxonomy" id="53360"/>
    <lineage>
        <taxon>Bacteria</taxon>
        <taxon>Bacillati</taxon>
        <taxon>Actinomycetota</taxon>
        <taxon>Actinomycetes</taxon>
        <taxon>Micromonosporales</taxon>
        <taxon>Micromonosporaceae</taxon>
        <taxon>Dactylosporangium</taxon>
    </lineage>
</organism>
<accession>A0A9W6KSG8</accession>
<dbReference type="Gene3D" id="3.40.50.300">
    <property type="entry name" value="P-loop containing nucleotide triphosphate hydrolases"/>
    <property type="match status" value="1"/>
</dbReference>
<keyword evidence="2" id="KW-1185">Reference proteome</keyword>
<proteinExistence type="predicted"/>
<evidence type="ECO:0008006" key="3">
    <source>
        <dbReference type="Google" id="ProtNLM"/>
    </source>
</evidence>
<dbReference type="SUPFAM" id="SSF52540">
    <property type="entry name" value="P-loop containing nucleoside triphosphate hydrolases"/>
    <property type="match status" value="1"/>
</dbReference>
<reference evidence="1" key="1">
    <citation type="journal article" date="2014" name="Int. J. Syst. Evol. Microbiol.">
        <title>Complete genome sequence of Corynebacterium casei LMG S-19264T (=DSM 44701T), isolated from a smear-ripened cheese.</title>
        <authorList>
            <consortium name="US DOE Joint Genome Institute (JGI-PGF)"/>
            <person name="Walter F."/>
            <person name="Albersmeier A."/>
            <person name="Kalinowski J."/>
            <person name="Ruckert C."/>
        </authorList>
    </citation>
    <scope>NUCLEOTIDE SEQUENCE</scope>
    <source>
        <strain evidence="1">VKM Ac-1321</strain>
    </source>
</reference>
<evidence type="ECO:0000313" key="2">
    <source>
        <dbReference type="Proteomes" id="UP001143480"/>
    </source>
</evidence>
<evidence type="ECO:0000313" key="1">
    <source>
        <dbReference type="EMBL" id="GLL06330.1"/>
    </source>
</evidence>
<dbReference type="AlphaFoldDB" id="A0A9W6KSG8"/>
<dbReference type="EMBL" id="BSFP01000071">
    <property type="protein sequence ID" value="GLL06330.1"/>
    <property type="molecule type" value="Genomic_DNA"/>
</dbReference>
<dbReference type="Pfam" id="PF13238">
    <property type="entry name" value="AAA_18"/>
    <property type="match status" value="1"/>
</dbReference>
<gene>
    <name evidence="1" type="ORF">GCM10017581_080790</name>
</gene>
<reference evidence="1" key="2">
    <citation type="submission" date="2023-01" db="EMBL/GenBank/DDBJ databases">
        <authorList>
            <person name="Sun Q."/>
            <person name="Evtushenko L."/>
        </authorList>
    </citation>
    <scope>NUCLEOTIDE SEQUENCE</scope>
    <source>
        <strain evidence="1">VKM Ac-1321</strain>
    </source>
</reference>
<protein>
    <recommendedName>
        <fullName evidence="3">Adenylate kinase</fullName>
    </recommendedName>
</protein>
<dbReference type="InterPro" id="IPR027417">
    <property type="entry name" value="P-loop_NTPase"/>
</dbReference>
<dbReference type="Proteomes" id="UP001143480">
    <property type="component" value="Unassembled WGS sequence"/>
</dbReference>
<sequence length="201" mass="21758">MTPRAPLVPICVIGPPGAGKTTLSEALGSRLSASVLRPRDLADSAAQRYPAMAGLFQRGDAGMISDDALGLALRISLEQHEGFVVFENLPWDVVQLADLYRAAGRALRVVSIDGPDELLLRRRAGRRYCPRCYPRPAGHHSDSACRTCGTQLIARPDDEHHAFVRRLHQRRAATTKILDYAAALHVPVVSLSADHKLAAGA</sequence>